<keyword evidence="4" id="KW-0121">Carboxypeptidase</keyword>
<evidence type="ECO:0000256" key="2">
    <source>
        <dbReference type="SAM" id="Phobius"/>
    </source>
</evidence>
<sequence>MIKKMNWLIGLSLLGVVSCPGGAIAHGANIQYKSTNALQINATYDSGQPMSNAQVTIYAPDDPGTPWLTGTTDEKGGFIFVPDPTKIGNWEVKVRQAGHGDIISIPGAISGGNSPSSINQNEPNAENQSETQNQQSVANKNYTPMQKSLMIISVGWGFVGTALFFSRKSLEQQH</sequence>
<feature type="compositionally biased region" description="Polar residues" evidence="1">
    <location>
        <begin position="111"/>
        <end position="135"/>
    </location>
</feature>
<proteinExistence type="predicted"/>
<keyword evidence="2" id="KW-1133">Transmembrane helix</keyword>
<dbReference type="PROSITE" id="PS51257">
    <property type="entry name" value="PROKAR_LIPOPROTEIN"/>
    <property type="match status" value="1"/>
</dbReference>
<evidence type="ECO:0000256" key="3">
    <source>
        <dbReference type="SAM" id="SignalP"/>
    </source>
</evidence>
<keyword evidence="4" id="KW-0378">Hydrolase</keyword>
<dbReference type="SUPFAM" id="SSF49373">
    <property type="entry name" value="Invasin/intimin cell-adhesion fragments"/>
    <property type="match status" value="1"/>
</dbReference>
<protein>
    <submittedName>
        <fullName evidence="4">Carboxypeptidase-like regulatory domain-containing protein</fullName>
    </submittedName>
</protein>
<dbReference type="RefSeq" id="WP_354636349.1">
    <property type="nucleotide sequence ID" value="NZ_CP159837.1"/>
</dbReference>
<keyword evidence="3" id="KW-0732">Signal</keyword>
<feature type="chain" id="PRO_5043313902" evidence="3">
    <location>
        <begin position="26"/>
        <end position="174"/>
    </location>
</feature>
<accession>A0AAU8JM96</accession>
<keyword evidence="2" id="KW-0472">Membrane</keyword>
<dbReference type="InterPro" id="IPR008964">
    <property type="entry name" value="Invasin/intimin_cell_adhesion"/>
</dbReference>
<dbReference type="EMBL" id="CP159837">
    <property type="protein sequence ID" value="XCM39997.1"/>
    <property type="molecule type" value="Genomic_DNA"/>
</dbReference>
<dbReference type="AlphaFoldDB" id="A0AAU8JM96"/>
<feature type="transmembrane region" description="Helical" evidence="2">
    <location>
        <begin position="148"/>
        <end position="165"/>
    </location>
</feature>
<dbReference type="GO" id="GO:0004180">
    <property type="term" value="F:carboxypeptidase activity"/>
    <property type="evidence" value="ECO:0007669"/>
    <property type="project" value="UniProtKB-KW"/>
</dbReference>
<evidence type="ECO:0000313" key="4">
    <source>
        <dbReference type="EMBL" id="XCM39997.1"/>
    </source>
</evidence>
<keyword evidence="2" id="KW-0812">Transmembrane</keyword>
<organism evidence="4">
    <name type="scientific">Planktothricoides raciborskii GIHE-MW2</name>
    <dbReference type="NCBI Taxonomy" id="2792601"/>
    <lineage>
        <taxon>Bacteria</taxon>
        <taxon>Bacillati</taxon>
        <taxon>Cyanobacteriota</taxon>
        <taxon>Cyanophyceae</taxon>
        <taxon>Oscillatoriophycideae</taxon>
        <taxon>Oscillatoriales</taxon>
        <taxon>Oscillatoriaceae</taxon>
        <taxon>Planktothricoides</taxon>
    </lineage>
</organism>
<evidence type="ECO:0000256" key="1">
    <source>
        <dbReference type="SAM" id="MobiDB-lite"/>
    </source>
</evidence>
<keyword evidence="4" id="KW-0645">Protease</keyword>
<name>A0AAU8JM96_9CYAN</name>
<feature type="region of interest" description="Disordered" evidence="1">
    <location>
        <begin position="106"/>
        <end position="135"/>
    </location>
</feature>
<gene>
    <name evidence="4" type="ORF">ABWT76_002969</name>
</gene>
<reference evidence="4" key="1">
    <citation type="submission" date="2024-07" db="EMBL/GenBank/DDBJ databases">
        <authorList>
            <person name="Kim Y.J."/>
            <person name="Jeong J.Y."/>
        </authorList>
    </citation>
    <scope>NUCLEOTIDE SEQUENCE</scope>
    <source>
        <strain evidence="4">GIHE-MW2</strain>
    </source>
</reference>
<feature type="signal peptide" evidence="3">
    <location>
        <begin position="1"/>
        <end position="25"/>
    </location>
</feature>